<keyword evidence="5 9" id="KW-0812">Transmembrane</keyword>
<evidence type="ECO:0000256" key="1">
    <source>
        <dbReference type="ARBA" id="ARBA00004429"/>
    </source>
</evidence>
<gene>
    <name evidence="12" type="ORF">RIdsm_01072</name>
    <name evidence="11" type="ORF">XM52_23175</name>
</gene>
<dbReference type="AlphaFoldDB" id="A0A0T5P322"/>
<evidence type="ECO:0000313" key="13">
    <source>
        <dbReference type="Proteomes" id="UP000051401"/>
    </source>
</evidence>
<sequence>MARILTTIAATGDKLAAASAALTTAVMWALAALILYDVVMRTLNVPVLWAAEISVYAMIALAFLGAGATQNADGHFRVTFVRDLSPPRWRLAFDLVAAAMTLLLAVLFTLGAFYAVSFSYSLGFKTSTLLQIPVWILQSFVLLGGIFLSLAALQELVMLAVHGRRETAGPRPESDEEETA</sequence>
<evidence type="ECO:0000256" key="6">
    <source>
        <dbReference type="ARBA" id="ARBA00022989"/>
    </source>
</evidence>
<dbReference type="PATRIC" id="fig|540747.5.peg.2993"/>
<accession>A0A0T5P322</accession>
<evidence type="ECO:0000256" key="5">
    <source>
        <dbReference type="ARBA" id="ARBA00022692"/>
    </source>
</evidence>
<dbReference type="PANTHER" id="PTHR35011">
    <property type="entry name" value="2,3-DIKETO-L-GULONATE TRAP TRANSPORTER SMALL PERMEASE PROTEIN YIAM"/>
    <property type="match status" value="1"/>
</dbReference>
<reference evidence="11 13" key="1">
    <citation type="submission" date="2015-04" db="EMBL/GenBank/DDBJ databases">
        <title>The draft genome sequence of Roseovarius indicus B108T.</title>
        <authorList>
            <person name="Li G."/>
            <person name="Lai Q."/>
            <person name="Shao Z."/>
            <person name="Yan P."/>
        </authorList>
    </citation>
    <scope>NUCLEOTIDE SEQUENCE [LARGE SCALE GENOMIC DNA]</scope>
    <source>
        <strain evidence="11 13">B108</strain>
    </source>
</reference>
<dbReference type="GO" id="GO:0015740">
    <property type="term" value="P:C4-dicarboxylate transport"/>
    <property type="evidence" value="ECO:0007669"/>
    <property type="project" value="TreeGrafter"/>
</dbReference>
<keyword evidence="4 9" id="KW-0997">Cell inner membrane</keyword>
<evidence type="ECO:0000313" key="11">
    <source>
        <dbReference type="EMBL" id="KRS15523.1"/>
    </source>
</evidence>
<evidence type="ECO:0000313" key="12">
    <source>
        <dbReference type="EMBL" id="QEW25286.1"/>
    </source>
</evidence>
<organism evidence="11 13">
    <name type="scientific">Roseovarius indicus</name>
    <dbReference type="NCBI Taxonomy" id="540747"/>
    <lineage>
        <taxon>Bacteria</taxon>
        <taxon>Pseudomonadati</taxon>
        <taxon>Pseudomonadota</taxon>
        <taxon>Alphaproteobacteria</taxon>
        <taxon>Rhodobacterales</taxon>
        <taxon>Roseobacteraceae</taxon>
        <taxon>Roseovarius</taxon>
    </lineage>
</organism>
<comment type="subcellular location">
    <subcellularLocation>
        <location evidence="1 9">Cell inner membrane</location>
        <topology evidence="1 9">Multi-pass membrane protein</topology>
    </subcellularLocation>
</comment>
<evidence type="ECO:0000256" key="4">
    <source>
        <dbReference type="ARBA" id="ARBA00022519"/>
    </source>
</evidence>
<keyword evidence="3" id="KW-1003">Cell membrane</keyword>
<feature type="transmembrane region" description="Helical" evidence="9">
    <location>
        <begin position="91"/>
        <end position="115"/>
    </location>
</feature>
<keyword evidence="6 9" id="KW-1133">Transmembrane helix</keyword>
<dbReference type="InterPro" id="IPR055348">
    <property type="entry name" value="DctQ"/>
</dbReference>
<keyword evidence="7 9" id="KW-0472">Membrane</keyword>
<feature type="transmembrane region" description="Helical" evidence="9">
    <location>
        <begin position="135"/>
        <end position="161"/>
    </location>
</feature>
<name>A0A0T5P322_9RHOB</name>
<evidence type="ECO:0000256" key="7">
    <source>
        <dbReference type="ARBA" id="ARBA00023136"/>
    </source>
</evidence>
<comment type="function">
    <text evidence="9">Part of the tripartite ATP-independent periplasmic (TRAP) transport system.</text>
</comment>
<protein>
    <recommendedName>
        <fullName evidence="9">TRAP transporter small permease protein</fullName>
    </recommendedName>
</protein>
<evidence type="ECO:0000313" key="14">
    <source>
        <dbReference type="Proteomes" id="UP000325785"/>
    </source>
</evidence>
<reference evidence="12 14" key="2">
    <citation type="submission" date="2018-08" db="EMBL/GenBank/DDBJ databases">
        <title>Genetic Globetrotter - A new plasmid hitch-hiking vast phylogenetic and geographic distances.</title>
        <authorList>
            <person name="Vollmers J."/>
            <person name="Petersen J."/>
        </authorList>
    </citation>
    <scope>NUCLEOTIDE SEQUENCE [LARGE SCALE GENOMIC DNA]</scope>
    <source>
        <strain evidence="12 14">DSM 26383</strain>
    </source>
</reference>
<dbReference type="KEGG" id="rid:RIdsm_01072"/>
<evidence type="ECO:0000256" key="8">
    <source>
        <dbReference type="ARBA" id="ARBA00038436"/>
    </source>
</evidence>
<dbReference type="InterPro" id="IPR007387">
    <property type="entry name" value="TRAP_DctQ"/>
</dbReference>
<evidence type="ECO:0000256" key="9">
    <source>
        <dbReference type="RuleBase" id="RU369079"/>
    </source>
</evidence>
<evidence type="ECO:0000256" key="3">
    <source>
        <dbReference type="ARBA" id="ARBA00022475"/>
    </source>
</evidence>
<keyword evidence="2 9" id="KW-0813">Transport</keyword>
<dbReference type="GO" id="GO:0022857">
    <property type="term" value="F:transmembrane transporter activity"/>
    <property type="evidence" value="ECO:0007669"/>
    <property type="project" value="UniProtKB-UniRule"/>
</dbReference>
<dbReference type="GO" id="GO:0005886">
    <property type="term" value="C:plasma membrane"/>
    <property type="evidence" value="ECO:0007669"/>
    <property type="project" value="UniProtKB-SubCell"/>
</dbReference>
<dbReference type="STRING" id="540747.SAMN04488031_106174"/>
<proteinExistence type="inferred from homology"/>
<dbReference type="Proteomes" id="UP000325785">
    <property type="component" value="Chromosome"/>
</dbReference>
<evidence type="ECO:0000256" key="2">
    <source>
        <dbReference type="ARBA" id="ARBA00022448"/>
    </source>
</evidence>
<dbReference type="OrthoDB" id="6160477at2"/>
<dbReference type="EMBL" id="LAXI01000021">
    <property type="protein sequence ID" value="KRS15523.1"/>
    <property type="molecule type" value="Genomic_DNA"/>
</dbReference>
<feature type="transmembrane region" description="Helical" evidence="9">
    <location>
        <begin position="48"/>
        <end position="70"/>
    </location>
</feature>
<keyword evidence="13" id="KW-1185">Reference proteome</keyword>
<dbReference type="PANTHER" id="PTHR35011:SF2">
    <property type="entry name" value="2,3-DIKETO-L-GULONATE TRAP TRANSPORTER SMALL PERMEASE PROTEIN YIAM"/>
    <property type="match status" value="1"/>
</dbReference>
<feature type="transmembrane region" description="Helical" evidence="9">
    <location>
        <begin position="15"/>
        <end position="36"/>
    </location>
</feature>
<evidence type="ECO:0000259" key="10">
    <source>
        <dbReference type="Pfam" id="PF04290"/>
    </source>
</evidence>
<dbReference type="EMBL" id="CP031598">
    <property type="protein sequence ID" value="QEW25286.1"/>
    <property type="molecule type" value="Genomic_DNA"/>
</dbReference>
<dbReference type="Pfam" id="PF04290">
    <property type="entry name" value="DctQ"/>
    <property type="match status" value="1"/>
</dbReference>
<dbReference type="RefSeq" id="WP_057820054.1">
    <property type="nucleotide sequence ID" value="NZ_CAXRJZ010000131.1"/>
</dbReference>
<dbReference type="Proteomes" id="UP000051401">
    <property type="component" value="Unassembled WGS sequence"/>
</dbReference>
<feature type="domain" description="Tripartite ATP-independent periplasmic transporters DctQ component" evidence="10">
    <location>
        <begin position="31"/>
        <end position="158"/>
    </location>
</feature>
<comment type="subunit">
    <text evidence="9">The complex comprises the extracytoplasmic solute receptor protein and the two transmembrane proteins.</text>
</comment>
<comment type="similarity">
    <text evidence="8 9">Belongs to the TRAP transporter small permease family.</text>
</comment>